<evidence type="ECO:0000259" key="6">
    <source>
        <dbReference type="Pfam" id="PF25989"/>
    </source>
</evidence>
<dbReference type="PROSITE" id="PS51257">
    <property type="entry name" value="PROKAR_LIPOPROTEIN"/>
    <property type="match status" value="1"/>
</dbReference>
<dbReference type="Gene3D" id="2.40.50.100">
    <property type="match status" value="1"/>
</dbReference>
<keyword evidence="8" id="KW-1185">Reference proteome</keyword>
<accession>A0A5C5ZGV3</accession>
<reference evidence="7 8" key="1">
    <citation type="submission" date="2019-02" db="EMBL/GenBank/DDBJ databases">
        <title>Deep-cultivation of Planctomycetes and their phenomic and genomic characterization uncovers novel biology.</title>
        <authorList>
            <person name="Wiegand S."/>
            <person name="Jogler M."/>
            <person name="Boedeker C."/>
            <person name="Pinto D."/>
            <person name="Vollmers J."/>
            <person name="Rivas-Marin E."/>
            <person name="Kohn T."/>
            <person name="Peeters S.H."/>
            <person name="Heuer A."/>
            <person name="Rast P."/>
            <person name="Oberbeckmann S."/>
            <person name="Bunk B."/>
            <person name="Jeske O."/>
            <person name="Meyerdierks A."/>
            <person name="Storesund J.E."/>
            <person name="Kallscheuer N."/>
            <person name="Luecker S."/>
            <person name="Lage O.M."/>
            <person name="Pohl T."/>
            <person name="Merkel B.J."/>
            <person name="Hornburger P."/>
            <person name="Mueller R.-W."/>
            <person name="Bruemmer F."/>
            <person name="Labrenz M."/>
            <person name="Spormann A.M."/>
            <person name="Op Den Camp H."/>
            <person name="Overmann J."/>
            <person name="Amann R."/>
            <person name="Jetten M.S.M."/>
            <person name="Mascher T."/>
            <person name="Medema M.H."/>
            <person name="Devos D.P."/>
            <person name="Kaster A.-K."/>
            <person name="Ovreas L."/>
            <person name="Rohde M."/>
            <person name="Galperin M.Y."/>
            <person name="Jogler C."/>
        </authorList>
    </citation>
    <scope>NUCLEOTIDE SEQUENCE [LARGE SCALE GENOMIC DNA]</scope>
    <source>
        <strain evidence="7 8">Pla100</strain>
    </source>
</reference>
<evidence type="ECO:0000313" key="7">
    <source>
        <dbReference type="EMBL" id="TWT86101.1"/>
    </source>
</evidence>
<keyword evidence="3" id="KW-1133">Transmembrane helix</keyword>
<sequence>MNRSEAPRSGADGRVCCVLSMIVAVIVATIGMCGCREQETVPSPVVRPVLSTPAAPIARSESGYSGTIEPRFQADVSFRVLGKIVSRDVNVGDTVKQGQRIATIDPEIQQIAVRSAQASLTNAKALLDNADKNFKRQEKLLAQNAASQSEFDTAKTNYESARSDVTQAESNLAKAKEELDYTELRSDLDGVVMNLYAEREQTVKAGQVVATLADPTVREAVVDVDETTLRGIEPGTEFRIVLQQSDDIQTIGTVREIAPQADAKTRTRRVRISLTDPPEAFRLGSTIRAFPSAASQSDIEVPLSAIGSEDGSSYVWIVDETKNTVHKTAVTVSSTDADHATISDGVRLGDRVVTAGVHSLTEGQTVAWKSKAEP</sequence>
<dbReference type="PANTHER" id="PTHR30469">
    <property type="entry name" value="MULTIDRUG RESISTANCE PROTEIN MDTA"/>
    <property type="match status" value="1"/>
</dbReference>
<evidence type="ECO:0000256" key="3">
    <source>
        <dbReference type="SAM" id="Phobius"/>
    </source>
</evidence>
<dbReference type="Gene3D" id="2.40.420.20">
    <property type="match status" value="1"/>
</dbReference>
<evidence type="ECO:0000256" key="2">
    <source>
        <dbReference type="SAM" id="Coils"/>
    </source>
</evidence>
<dbReference type="Pfam" id="PF25989">
    <property type="entry name" value="YknX_C"/>
    <property type="match status" value="1"/>
</dbReference>
<dbReference type="InterPro" id="IPR006143">
    <property type="entry name" value="RND_pump_MFP"/>
</dbReference>
<dbReference type="Gene3D" id="2.40.30.170">
    <property type="match status" value="1"/>
</dbReference>
<feature type="domain" description="Multidrug resistance protein MdtA-like alpha-helical hairpin" evidence="4">
    <location>
        <begin position="114"/>
        <end position="182"/>
    </location>
</feature>
<evidence type="ECO:0000256" key="1">
    <source>
        <dbReference type="ARBA" id="ARBA00009477"/>
    </source>
</evidence>
<comment type="similarity">
    <text evidence="1">Belongs to the membrane fusion protein (MFP) (TC 8.A.1) family.</text>
</comment>
<dbReference type="Proteomes" id="UP000316213">
    <property type="component" value="Unassembled WGS sequence"/>
</dbReference>
<dbReference type="GO" id="GO:0015562">
    <property type="term" value="F:efflux transmembrane transporter activity"/>
    <property type="evidence" value="ECO:0007669"/>
    <property type="project" value="TreeGrafter"/>
</dbReference>
<proteinExistence type="inferred from homology"/>
<keyword evidence="3" id="KW-0472">Membrane</keyword>
<dbReference type="SUPFAM" id="SSF111369">
    <property type="entry name" value="HlyD-like secretion proteins"/>
    <property type="match status" value="1"/>
</dbReference>
<dbReference type="InterPro" id="IPR058637">
    <property type="entry name" value="YknX-like_C"/>
</dbReference>
<evidence type="ECO:0000259" key="4">
    <source>
        <dbReference type="Pfam" id="PF25876"/>
    </source>
</evidence>
<dbReference type="Pfam" id="PF25876">
    <property type="entry name" value="HH_MFP_RND"/>
    <property type="match status" value="1"/>
</dbReference>
<dbReference type="RefSeq" id="WP_146582865.1">
    <property type="nucleotide sequence ID" value="NZ_SJPM01000042.1"/>
</dbReference>
<dbReference type="PANTHER" id="PTHR30469:SF15">
    <property type="entry name" value="HLYD FAMILY OF SECRETION PROTEINS"/>
    <property type="match status" value="1"/>
</dbReference>
<feature type="transmembrane region" description="Helical" evidence="3">
    <location>
        <begin position="12"/>
        <end position="32"/>
    </location>
</feature>
<dbReference type="NCBIfam" id="TIGR01730">
    <property type="entry name" value="RND_mfp"/>
    <property type="match status" value="1"/>
</dbReference>
<dbReference type="Gene3D" id="1.10.287.470">
    <property type="entry name" value="Helix hairpin bin"/>
    <property type="match status" value="1"/>
</dbReference>
<dbReference type="OrthoDB" id="245220at2"/>
<protein>
    <submittedName>
        <fullName evidence="7">Multidrug resistance protein MdtA</fullName>
    </submittedName>
</protein>
<gene>
    <name evidence="7" type="primary">mdtA_5</name>
    <name evidence="7" type="ORF">Pla100_61950</name>
</gene>
<dbReference type="Pfam" id="PF25954">
    <property type="entry name" value="Beta-barrel_RND_2"/>
    <property type="match status" value="1"/>
</dbReference>
<organism evidence="7 8">
    <name type="scientific">Neorhodopirellula pilleata</name>
    <dbReference type="NCBI Taxonomy" id="2714738"/>
    <lineage>
        <taxon>Bacteria</taxon>
        <taxon>Pseudomonadati</taxon>
        <taxon>Planctomycetota</taxon>
        <taxon>Planctomycetia</taxon>
        <taxon>Pirellulales</taxon>
        <taxon>Pirellulaceae</taxon>
        <taxon>Neorhodopirellula</taxon>
    </lineage>
</organism>
<keyword evidence="3" id="KW-0812">Transmembrane</keyword>
<dbReference type="InterPro" id="IPR058624">
    <property type="entry name" value="MdtA-like_HH"/>
</dbReference>
<keyword evidence="2" id="KW-0175">Coiled coil</keyword>
<dbReference type="InterPro" id="IPR058792">
    <property type="entry name" value="Beta-barrel_RND_2"/>
</dbReference>
<feature type="domain" description="YknX-like C-terminal permuted SH3-like" evidence="6">
    <location>
        <begin position="299"/>
        <end position="367"/>
    </location>
</feature>
<dbReference type="GO" id="GO:1990281">
    <property type="term" value="C:efflux pump complex"/>
    <property type="evidence" value="ECO:0007669"/>
    <property type="project" value="TreeGrafter"/>
</dbReference>
<evidence type="ECO:0000259" key="5">
    <source>
        <dbReference type="Pfam" id="PF25954"/>
    </source>
</evidence>
<dbReference type="EMBL" id="SJPM01000042">
    <property type="protein sequence ID" value="TWT86101.1"/>
    <property type="molecule type" value="Genomic_DNA"/>
</dbReference>
<dbReference type="AlphaFoldDB" id="A0A5C5ZGV3"/>
<comment type="caution">
    <text evidence="7">The sequence shown here is derived from an EMBL/GenBank/DDBJ whole genome shotgun (WGS) entry which is preliminary data.</text>
</comment>
<name>A0A5C5ZGV3_9BACT</name>
<feature type="domain" description="CusB-like beta-barrel" evidence="5">
    <location>
        <begin position="221"/>
        <end position="288"/>
    </location>
</feature>
<feature type="coiled-coil region" evidence="2">
    <location>
        <begin position="113"/>
        <end position="185"/>
    </location>
</feature>
<evidence type="ECO:0000313" key="8">
    <source>
        <dbReference type="Proteomes" id="UP000316213"/>
    </source>
</evidence>